<dbReference type="InterPro" id="IPR027417">
    <property type="entry name" value="P-loop_NTPase"/>
</dbReference>
<dbReference type="InterPro" id="IPR003439">
    <property type="entry name" value="ABC_transporter-like_ATP-bd"/>
</dbReference>
<dbReference type="InterPro" id="IPR036640">
    <property type="entry name" value="ABC1_TM_sf"/>
</dbReference>
<proteinExistence type="predicted"/>
<dbReference type="InterPro" id="IPR003593">
    <property type="entry name" value="AAA+_ATPase"/>
</dbReference>
<keyword evidence="4 10" id="KW-0067">ATP-binding</keyword>
<dbReference type="InterPro" id="IPR017871">
    <property type="entry name" value="ABC_transporter-like_CS"/>
</dbReference>
<evidence type="ECO:0000259" key="9">
    <source>
        <dbReference type="PROSITE" id="PS50929"/>
    </source>
</evidence>
<evidence type="ECO:0000256" key="3">
    <source>
        <dbReference type="ARBA" id="ARBA00022741"/>
    </source>
</evidence>
<dbReference type="PROSITE" id="PS50929">
    <property type="entry name" value="ABC_TM1F"/>
    <property type="match status" value="1"/>
</dbReference>
<comment type="caution">
    <text evidence="10">The sequence shown here is derived from an EMBL/GenBank/DDBJ whole genome shotgun (WGS) entry which is preliminary data.</text>
</comment>
<dbReference type="Gene3D" id="1.20.1560.10">
    <property type="entry name" value="ABC transporter type 1, transmembrane domain"/>
    <property type="match status" value="1"/>
</dbReference>
<dbReference type="SMART" id="SM00382">
    <property type="entry name" value="AAA"/>
    <property type="match status" value="1"/>
</dbReference>
<dbReference type="PANTHER" id="PTHR24221">
    <property type="entry name" value="ATP-BINDING CASSETTE SUB-FAMILY B"/>
    <property type="match status" value="1"/>
</dbReference>
<feature type="transmembrane region" description="Helical" evidence="7">
    <location>
        <begin position="297"/>
        <end position="314"/>
    </location>
</feature>
<evidence type="ECO:0000256" key="4">
    <source>
        <dbReference type="ARBA" id="ARBA00022840"/>
    </source>
</evidence>
<organism evidence="10 11">
    <name type="scientific">Acinetobacter guerrae</name>
    <dbReference type="NCBI Taxonomy" id="1843371"/>
    <lineage>
        <taxon>Bacteria</taxon>
        <taxon>Pseudomonadati</taxon>
        <taxon>Pseudomonadota</taxon>
        <taxon>Gammaproteobacteria</taxon>
        <taxon>Moraxellales</taxon>
        <taxon>Moraxellaceae</taxon>
        <taxon>Acinetobacter</taxon>
    </lineage>
</organism>
<feature type="domain" description="ABC transmembrane type-1" evidence="9">
    <location>
        <begin position="32"/>
        <end position="323"/>
    </location>
</feature>
<dbReference type="GO" id="GO:0140359">
    <property type="term" value="F:ABC-type transporter activity"/>
    <property type="evidence" value="ECO:0007669"/>
    <property type="project" value="InterPro"/>
</dbReference>
<dbReference type="AlphaFoldDB" id="A0A3A8EHL2"/>
<dbReference type="InterPro" id="IPR039421">
    <property type="entry name" value="Type_1_exporter"/>
</dbReference>
<dbReference type="SUPFAM" id="SSF90123">
    <property type="entry name" value="ABC transporter transmembrane region"/>
    <property type="match status" value="1"/>
</dbReference>
<dbReference type="SUPFAM" id="SSF52540">
    <property type="entry name" value="P-loop containing nucleoside triphosphate hydrolases"/>
    <property type="match status" value="1"/>
</dbReference>
<keyword evidence="3" id="KW-0547">Nucleotide-binding</keyword>
<keyword evidence="2 7" id="KW-0812">Transmembrane</keyword>
<keyword evidence="6 7" id="KW-0472">Membrane</keyword>
<comment type="subcellular location">
    <subcellularLocation>
        <location evidence="1">Cell membrane</location>
        <topology evidence="1">Multi-pass membrane protein</topology>
    </subcellularLocation>
</comment>
<evidence type="ECO:0000313" key="10">
    <source>
        <dbReference type="EMBL" id="RKG33608.1"/>
    </source>
</evidence>
<keyword evidence="11" id="KW-1185">Reference proteome</keyword>
<dbReference type="Proteomes" id="UP000269001">
    <property type="component" value="Unassembled WGS sequence"/>
</dbReference>
<evidence type="ECO:0000256" key="6">
    <source>
        <dbReference type="ARBA" id="ARBA00023136"/>
    </source>
</evidence>
<dbReference type="PANTHER" id="PTHR24221:SF654">
    <property type="entry name" value="ATP-BINDING CASSETTE SUB-FAMILY B MEMBER 6"/>
    <property type="match status" value="1"/>
</dbReference>
<name>A0A3A8EHL2_9GAMM</name>
<feature type="domain" description="ABC transporter" evidence="8">
    <location>
        <begin position="349"/>
        <end position="565"/>
    </location>
</feature>
<sequence>MNIPKHLEFIKNYYFSCQLAMQRYPRLRLDFILMFLLVVFVAIFGTLFPYLMKLLVDQVEQNHHIEIAHLFSIEKLYLLVLAYAAAWLMSQLLSWCQNLFSMIMSVNFETALMYSGVENFLALQKKHQDQTEIGALLTDLQRGALAMTEMTFAFFMLLGPIIFQLLFIFAVLFKTINIVFSACFVGSALIIFIVSILISKKSSGYFNEIYQGRNLINTAILEKVSQSYEIKIKHSQVYEQNRLKQSLSSYAVIVKKTNLRIGGLMMMQVLLIFLFLLGFMFYTAYISQHQQISSGDFVLISTYIIQLTLPFLMVSQSLMRVNGNIVALKTYRQYFDLTREHYQPWASTASSTSVLYQFEDATLNLGKHEIQHFNLQQMADTHYAIIGQTGCGKTSLINYLIGISKIKSGRLYYQDLDISVHFSEEIFNQVSFVEQHAVIFSGSLKDNLVYNSPYDYTDAELIKWLKKFKLNSILEKNQLTLNDDMGDLYKNFSGGEKQRISILRGVLRQPQLLILDEPTSALDTSTALEIIEMLKKQIQSLVIVTHSQQCIDLMDEIIDLDRQFI</sequence>
<dbReference type="EMBL" id="RAXU01000009">
    <property type="protein sequence ID" value="RKG33608.1"/>
    <property type="molecule type" value="Genomic_DNA"/>
</dbReference>
<feature type="transmembrane region" description="Helical" evidence="7">
    <location>
        <begin position="152"/>
        <end position="172"/>
    </location>
</feature>
<dbReference type="PROSITE" id="PS50893">
    <property type="entry name" value="ABC_TRANSPORTER_2"/>
    <property type="match status" value="1"/>
</dbReference>
<dbReference type="GO" id="GO:0016887">
    <property type="term" value="F:ATP hydrolysis activity"/>
    <property type="evidence" value="ECO:0007669"/>
    <property type="project" value="InterPro"/>
</dbReference>
<evidence type="ECO:0000256" key="1">
    <source>
        <dbReference type="ARBA" id="ARBA00004651"/>
    </source>
</evidence>
<feature type="transmembrane region" description="Helical" evidence="7">
    <location>
        <begin position="264"/>
        <end position="285"/>
    </location>
</feature>
<evidence type="ECO:0000256" key="2">
    <source>
        <dbReference type="ARBA" id="ARBA00022692"/>
    </source>
</evidence>
<evidence type="ECO:0000313" key="11">
    <source>
        <dbReference type="Proteomes" id="UP000269001"/>
    </source>
</evidence>
<accession>A0A3A8EHL2</accession>
<feature type="transmembrane region" description="Helical" evidence="7">
    <location>
        <begin position="31"/>
        <end position="52"/>
    </location>
</feature>
<evidence type="ECO:0000259" key="8">
    <source>
        <dbReference type="PROSITE" id="PS50893"/>
    </source>
</evidence>
<dbReference type="Pfam" id="PF00005">
    <property type="entry name" value="ABC_tran"/>
    <property type="match status" value="1"/>
</dbReference>
<reference evidence="10 11" key="1">
    <citation type="submission" date="2018-09" db="EMBL/GenBank/DDBJ databases">
        <title>The draft genome of Acinetobacter spp. strains.</title>
        <authorList>
            <person name="Qin J."/>
            <person name="Feng Y."/>
            <person name="Zong Z."/>
        </authorList>
    </citation>
    <scope>NUCLEOTIDE SEQUENCE [LARGE SCALE GENOMIC DNA]</scope>
    <source>
        <strain evidence="10 11">WCHAc060096</strain>
    </source>
</reference>
<protein>
    <submittedName>
        <fullName evidence="10">ABC transporter ATP-binding protein</fullName>
    </submittedName>
</protein>
<dbReference type="PROSITE" id="PS00211">
    <property type="entry name" value="ABC_TRANSPORTER_1"/>
    <property type="match status" value="1"/>
</dbReference>
<dbReference type="GO" id="GO:0005524">
    <property type="term" value="F:ATP binding"/>
    <property type="evidence" value="ECO:0007669"/>
    <property type="project" value="UniProtKB-KW"/>
</dbReference>
<dbReference type="InterPro" id="IPR011527">
    <property type="entry name" value="ABC1_TM_dom"/>
</dbReference>
<dbReference type="Gene3D" id="3.40.50.300">
    <property type="entry name" value="P-loop containing nucleotide triphosphate hydrolases"/>
    <property type="match status" value="1"/>
</dbReference>
<dbReference type="GO" id="GO:0005886">
    <property type="term" value="C:plasma membrane"/>
    <property type="evidence" value="ECO:0007669"/>
    <property type="project" value="UniProtKB-SubCell"/>
</dbReference>
<gene>
    <name evidence="10" type="ORF">D7V21_08720</name>
</gene>
<dbReference type="Pfam" id="PF00664">
    <property type="entry name" value="ABC_membrane"/>
    <property type="match status" value="1"/>
</dbReference>
<feature type="transmembrane region" description="Helical" evidence="7">
    <location>
        <begin position="178"/>
        <end position="198"/>
    </location>
</feature>
<evidence type="ECO:0000256" key="5">
    <source>
        <dbReference type="ARBA" id="ARBA00022989"/>
    </source>
</evidence>
<feature type="transmembrane region" description="Helical" evidence="7">
    <location>
        <begin position="76"/>
        <end position="95"/>
    </location>
</feature>
<keyword evidence="5 7" id="KW-1133">Transmembrane helix</keyword>
<evidence type="ECO:0000256" key="7">
    <source>
        <dbReference type="SAM" id="Phobius"/>
    </source>
</evidence>